<keyword evidence="9" id="KW-1185">Reference proteome</keyword>
<dbReference type="InterPro" id="IPR002104">
    <property type="entry name" value="Integrase_catalytic"/>
</dbReference>
<organism evidence="8 9">
    <name type="scientific">Parabacteroides faecis</name>
    <dbReference type="NCBI Taxonomy" id="1217282"/>
    <lineage>
        <taxon>Bacteria</taxon>
        <taxon>Pseudomonadati</taxon>
        <taxon>Bacteroidota</taxon>
        <taxon>Bacteroidia</taxon>
        <taxon>Bacteroidales</taxon>
        <taxon>Tannerellaceae</taxon>
        <taxon>Parabacteroides</taxon>
    </lineage>
</organism>
<keyword evidence="2" id="KW-0229">DNA integration</keyword>
<dbReference type="RefSeq" id="WP_183669374.1">
    <property type="nucleotide sequence ID" value="NZ_BMPB01000003.1"/>
</dbReference>
<evidence type="ECO:0000256" key="4">
    <source>
        <dbReference type="ARBA" id="ARBA00023172"/>
    </source>
</evidence>
<dbReference type="PANTHER" id="PTHR30349:SF64">
    <property type="entry name" value="PROPHAGE INTEGRASE INTD-RELATED"/>
    <property type="match status" value="1"/>
</dbReference>
<dbReference type="InterPro" id="IPR010998">
    <property type="entry name" value="Integrase_recombinase_N"/>
</dbReference>
<sequence length="305" mass="34974">MKKRDFYGQMLLQEEDKRSCGDESTADLYRAVRNHFICFSGGKDLCLKDVTPALVEAFLKWLREKGLRVNTVNSYMSNLRAMYNRARRVCREKMGESPFAGIHLKREETRKRAVPVEVIKEIAALDLKSEPEKQLAIDLALFSFMACGIPFVDIVHLTGENLVENGTVLQYHRQKTGAFIQMEVTSGIQMLIDRYKNEERRYLFPVLSEDMTHEQYKACLATENRYLKEISVMLDLPETLTTYSFRHAWASEAYRLHVAIGVISQALGHTSEKTTRLYLQKFDVSEIAKANRQVSEAIGSCLRVG</sequence>
<name>A0ABR6KI58_9BACT</name>
<evidence type="ECO:0000256" key="5">
    <source>
        <dbReference type="PROSITE-ProRule" id="PRU01248"/>
    </source>
</evidence>
<dbReference type="Pfam" id="PF00589">
    <property type="entry name" value="Phage_integrase"/>
    <property type="match status" value="1"/>
</dbReference>
<evidence type="ECO:0000256" key="1">
    <source>
        <dbReference type="ARBA" id="ARBA00008857"/>
    </source>
</evidence>
<evidence type="ECO:0000313" key="9">
    <source>
        <dbReference type="Proteomes" id="UP000533637"/>
    </source>
</evidence>
<comment type="similarity">
    <text evidence="1">Belongs to the 'phage' integrase family.</text>
</comment>
<dbReference type="Pfam" id="PF13102">
    <property type="entry name" value="Phage_int_SAM_5"/>
    <property type="match status" value="1"/>
</dbReference>
<evidence type="ECO:0000259" key="7">
    <source>
        <dbReference type="PROSITE" id="PS51900"/>
    </source>
</evidence>
<accession>A0ABR6KI58</accession>
<reference evidence="8 9" key="1">
    <citation type="submission" date="2020-08" db="EMBL/GenBank/DDBJ databases">
        <title>Genomic Encyclopedia of Type Strains, Phase IV (KMG-IV): sequencing the most valuable type-strain genomes for metagenomic binning, comparative biology and taxonomic classification.</title>
        <authorList>
            <person name="Goeker M."/>
        </authorList>
    </citation>
    <scope>NUCLEOTIDE SEQUENCE [LARGE SCALE GENOMIC DNA]</scope>
    <source>
        <strain evidence="8 9">DSM 102983</strain>
    </source>
</reference>
<feature type="domain" description="Core-binding (CB)" evidence="7">
    <location>
        <begin position="1"/>
        <end position="87"/>
    </location>
</feature>
<evidence type="ECO:0000313" key="8">
    <source>
        <dbReference type="EMBL" id="MBB4621186.1"/>
    </source>
</evidence>
<evidence type="ECO:0000256" key="2">
    <source>
        <dbReference type="ARBA" id="ARBA00022908"/>
    </source>
</evidence>
<dbReference type="InterPro" id="IPR025269">
    <property type="entry name" value="SAM-like_dom"/>
</dbReference>
<proteinExistence type="inferred from homology"/>
<keyword evidence="3 5" id="KW-0238">DNA-binding</keyword>
<dbReference type="Gene3D" id="1.10.150.130">
    <property type="match status" value="1"/>
</dbReference>
<feature type="domain" description="Tyr recombinase" evidence="6">
    <location>
        <begin position="109"/>
        <end position="292"/>
    </location>
</feature>
<dbReference type="InterPro" id="IPR044068">
    <property type="entry name" value="CB"/>
</dbReference>
<protein>
    <submittedName>
        <fullName evidence="8">Integrase</fullName>
    </submittedName>
</protein>
<evidence type="ECO:0000256" key="3">
    <source>
        <dbReference type="ARBA" id="ARBA00023125"/>
    </source>
</evidence>
<dbReference type="InterPro" id="IPR013762">
    <property type="entry name" value="Integrase-like_cat_sf"/>
</dbReference>
<dbReference type="PROSITE" id="PS51900">
    <property type="entry name" value="CB"/>
    <property type="match status" value="1"/>
</dbReference>
<gene>
    <name evidence="8" type="ORF">GGQ57_001080</name>
</gene>
<comment type="caution">
    <text evidence="8">The sequence shown here is derived from an EMBL/GenBank/DDBJ whole genome shotgun (WGS) entry which is preliminary data.</text>
</comment>
<keyword evidence="4" id="KW-0233">DNA recombination</keyword>
<dbReference type="InterPro" id="IPR011010">
    <property type="entry name" value="DNA_brk_join_enz"/>
</dbReference>
<dbReference type="PANTHER" id="PTHR30349">
    <property type="entry name" value="PHAGE INTEGRASE-RELATED"/>
    <property type="match status" value="1"/>
</dbReference>
<evidence type="ECO:0000259" key="6">
    <source>
        <dbReference type="PROSITE" id="PS51898"/>
    </source>
</evidence>
<dbReference type="Gene3D" id="1.10.443.10">
    <property type="entry name" value="Intergrase catalytic core"/>
    <property type="match status" value="1"/>
</dbReference>
<dbReference type="InterPro" id="IPR050090">
    <property type="entry name" value="Tyrosine_recombinase_XerCD"/>
</dbReference>
<dbReference type="EMBL" id="JACHOC010000002">
    <property type="protein sequence ID" value="MBB4621186.1"/>
    <property type="molecule type" value="Genomic_DNA"/>
</dbReference>
<dbReference type="SUPFAM" id="SSF56349">
    <property type="entry name" value="DNA breaking-rejoining enzymes"/>
    <property type="match status" value="1"/>
</dbReference>
<dbReference type="Proteomes" id="UP000533637">
    <property type="component" value="Unassembled WGS sequence"/>
</dbReference>
<dbReference type="PROSITE" id="PS51898">
    <property type="entry name" value="TYR_RECOMBINASE"/>
    <property type="match status" value="1"/>
</dbReference>